<dbReference type="Gene3D" id="1.20.1280.140">
    <property type="match status" value="1"/>
</dbReference>
<accession>A0A8T9B7W4</accession>
<reference evidence="2 3" key="1">
    <citation type="submission" date="2018-05" db="EMBL/GenBank/DDBJ databases">
        <title>Whole genome sequencing for identification of molecular markers to develop diagnostic detection tools for the regulated plant pathogen Lachnellula willkommii.</title>
        <authorList>
            <person name="Giroux E."/>
            <person name="Bilodeau G."/>
        </authorList>
    </citation>
    <scope>NUCLEOTIDE SEQUENCE [LARGE SCALE GENOMIC DNA]</scope>
    <source>
        <strain evidence="2 3">CBS 203.66</strain>
    </source>
</reference>
<evidence type="ECO:0000313" key="3">
    <source>
        <dbReference type="Proteomes" id="UP000469559"/>
    </source>
</evidence>
<protein>
    <recommendedName>
        <fullName evidence="4">Antigenic cell wall galactomannoprotein</fullName>
    </recommendedName>
</protein>
<evidence type="ECO:0000256" key="1">
    <source>
        <dbReference type="SAM" id="MobiDB-lite"/>
    </source>
</evidence>
<dbReference type="Pfam" id="PF12296">
    <property type="entry name" value="HsbA"/>
    <property type="match status" value="1"/>
</dbReference>
<organism evidence="2 3">
    <name type="scientific">Lachnellula arida</name>
    <dbReference type="NCBI Taxonomy" id="1316785"/>
    <lineage>
        <taxon>Eukaryota</taxon>
        <taxon>Fungi</taxon>
        <taxon>Dikarya</taxon>
        <taxon>Ascomycota</taxon>
        <taxon>Pezizomycotina</taxon>
        <taxon>Leotiomycetes</taxon>
        <taxon>Helotiales</taxon>
        <taxon>Lachnaceae</taxon>
        <taxon>Lachnellula</taxon>
    </lineage>
</organism>
<dbReference type="Proteomes" id="UP000469559">
    <property type="component" value="Unassembled WGS sequence"/>
</dbReference>
<evidence type="ECO:0008006" key="4">
    <source>
        <dbReference type="Google" id="ProtNLM"/>
    </source>
</evidence>
<dbReference type="GO" id="GO:0005576">
    <property type="term" value="C:extracellular region"/>
    <property type="evidence" value="ECO:0007669"/>
    <property type="project" value="TreeGrafter"/>
</dbReference>
<keyword evidence="3" id="KW-1185">Reference proteome</keyword>
<dbReference type="PANTHER" id="PTHR38123">
    <property type="entry name" value="CELL WALL SERINE-THREONINE-RICH GALACTOMANNOPROTEIN MP1 (AFU_ORTHOLOGUE AFUA_4G03240)"/>
    <property type="match status" value="1"/>
</dbReference>
<comment type="caution">
    <text evidence="2">The sequence shown here is derived from an EMBL/GenBank/DDBJ whole genome shotgun (WGS) entry which is preliminary data.</text>
</comment>
<dbReference type="PANTHER" id="PTHR38123:SF4">
    <property type="entry name" value="CELL WALL GALACTOMANNOPROTEIN, PUTATIVE (AFU_ORTHOLOGUE AFUA_4G00870)-RELATED"/>
    <property type="match status" value="1"/>
</dbReference>
<dbReference type="OrthoDB" id="2422134at2759"/>
<proteinExistence type="predicted"/>
<gene>
    <name evidence="2" type="ORF">LARI1_G005844</name>
</gene>
<dbReference type="EMBL" id="QGMF01000410">
    <property type="protein sequence ID" value="TVY16110.1"/>
    <property type="molecule type" value="Genomic_DNA"/>
</dbReference>
<name>A0A8T9B7W4_9HELO</name>
<feature type="region of interest" description="Disordered" evidence="1">
    <location>
        <begin position="1"/>
        <end position="59"/>
    </location>
</feature>
<sequence length="235" mass="24443">MLGREVGPTAHASRLGVGTRCKASREYIKQHTLNPPSPTPNPQAKPSQAKPPQTKPQPPLKMQLQFLPLAFLATATPILASGATILTALSEIQNNTSALNSTVTSFQPGLVGLTEVLPLLSASTALLASINSATAVASSSANLTTDEAISVAGATESLASAVNTTLANVIRTKPKYDTLLIVSPVVLLNLKLEKEATDRFGDAVVAKVPAGLQGIAENLLVPIDDSFEEAIAVYE</sequence>
<dbReference type="InterPro" id="IPR021054">
    <property type="entry name" value="Cell_wall_mannoprotein_1"/>
</dbReference>
<evidence type="ECO:0000313" key="2">
    <source>
        <dbReference type="EMBL" id="TVY16110.1"/>
    </source>
</evidence>
<dbReference type="AlphaFoldDB" id="A0A8T9B7W4"/>